<organism evidence="3 4">
    <name type="scientific">Actinocorallia herbida</name>
    <dbReference type="NCBI Taxonomy" id="58109"/>
    <lineage>
        <taxon>Bacteria</taxon>
        <taxon>Bacillati</taxon>
        <taxon>Actinomycetota</taxon>
        <taxon>Actinomycetes</taxon>
        <taxon>Streptosporangiales</taxon>
        <taxon>Thermomonosporaceae</taxon>
        <taxon>Actinocorallia</taxon>
    </lineage>
</organism>
<feature type="signal peptide" evidence="2">
    <location>
        <begin position="1"/>
        <end position="24"/>
    </location>
</feature>
<dbReference type="GO" id="GO:0005975">
    <property type="term" value="P:carbohydrate metabolic process"/>
    <property type="evidence" value="ECO:0007669"/>
    <property type="project" value="UniProtKB-ARBA"/>
</dbReference>
<reference evidence="3 4" key="1">
    <citation type="submission" date="2018-11" db="EMBL/GenBank/DDBJ databases">
        <title>Sequencing the genomes of 1000 actinobacteria strains.</title>
        <authorList>
            <person name="Klenk H.-P."/>
        </authorList>
    </citation>
    <scope>NUCLEOTIDE SEQUENCE [LARGE SCALE GENOMIC DNA]</scope>
    <source>
        <strain evidence="3 4">DSM 44254</strain>
    </source>
</reference>
<evidence type="ECO:0000256" key="1">
    <source>
        <dbReference type="SAM" id="MobiDB-lite"/>
    </source>
</evidence>
<sequence length="370" mass="38210">MKARLLAVVASVALTVSAFPVAHALFGPEEQDASETPTAAAPAARKANGNKLVWTRVSSKQPKKAFYNKKTAAPVGKTAGSVNRAYFRMTLEDAVYEDHLDSVKLVVPVTKPNPCRKGGTPKVNVHLTGGISKKTTWKNQPKTVKKLATVKATCSSKSLELNITKVAAGILNKGNYTVTLRLSAANEKSAKGFVNFSNKARLVIRASSDDAGGVGGDPGANLPTPVEGASFTPAGAAAPIACGAGATRPVIAVATGTFGGTTADPDGSFIGLRAQWKPGAAAAADANLKVALSGMQYSEPNEKRTFAFAAGDAAFAEGIYSWRVQARDDVAASAWSGWCEFEVDLPAAPGPVDPDPADPPVVPVVPAARS</sequence>
<comment type="caution">
    <text evidence="3">The sequence shown here is derived from an EMBL/GenBank/DDBJ whole genome shotgun (WGS) entry which is preliminary data.</text>
</comment>
<name>A0A3N1DB40_9ACTN</name>
<dbReference type="Gene3D" id="2.60.40.10">
    <property type="entry name" value="Immunoglobulins"/>
    <property type="match status" value="1"/>
</dbReference>
<dbReference type="RefSeq" id="WP_170201776.1">
    <property type="nucleotide sequence ID" value="NZ_RJKE01000001.1"/>
</dbReference>
<feature type="compositionally biased region" description="Pro residues" evidence="1">
    <location>
        <begin position="349"/>
        <end position="363"/>
    </location>
</feature>
<feature type="chain" id="PRO_5018201324" evidence="2">
    <location>
        <begin position="25"/>
        <end position="370"/>
    </location>
</feature>
<dbReference type="AlphaFoldDB" id="A0A3N1DB40"/>
<protein>
    <submittedName>
        <fullName evidence="3">Uncharacterized protein</fullName>
    </submittedName>
</protein>
<accession>A0A3N1DB40</accession>
<dbReference type="Proteomes" id="UP000272400">
    <property type="component" value="Unassembled WGS sequence"/>
</dbReference>
<keyword evidence="2" id="KW-0732">Signal</keyword>
<gene>
    <name evidence="3" type="ORF">EDD29_8457</name>
</gene>
<dbReference type="EMBL" id="RJKE01000001">
    <property type="protein sequence ID" value="ROO90719.1"/>
    <property type="molecule type" value="Genomic_DNA"/>
</dbReference>
<dbReference type="NCBIfam" id="NF033679">
    <property type="entry name" value="DNRLRE_dom"/>
    <property type="match status" value="1"/>
</dbReference>
<evidence type="ECO:0000313" key="3">
    <source>
        <dbReference type="EMBL" id="ROO90719.1"/>
    </source>
</evidence>
<keyword evidence="4" id="KW-1185">Reference proteome</keyword>
<dbReference type="InterPro" id="IPR013783">
    <property type="entry name" value="Ig-like_fold"/>
</dbReference>
<evidence type="ECO:0000256" key="2">
    <source>
        <dbReference type="SAM" id="SignalP"/>
    </source>
</evidence>
<evidence type="ECO:0000313" key="4">
    <source>
        <dbReference type="Proteomes" id="UP000272400"/>
    </source>
</evidence>
<feature type="region of interest" description="Disordered" evidence="1">
    <location>
        <begin position="349"/>
        <end position="370"/>
    </location>
</feature>
<proteinExistence type="predicted"/>